<dbReference type="EMBL" id="CP054212">
    <property type="protein sequence ID" value="QKJ86003.1"/>
    <property type="molecule type" value="Genomic_DNA"/>
</dbReference>
<evidence type="ECO:0000313" key="1">
    <source>
        <dbReference type="EMBL" id="QKJ86003.1"/>
    </source>
</evidence>
<gene>
    <name evidence="1" type="ORF">PMPD1_1035</name>
</gene>
<reference evidence="1 2" key="1">
    <citation type="submission" date="2020-06" db="EMBL/GenBank/DDBJ databases">
        <title>Genome sequence of Paramixta manurensis strain PD-1.</title>
        <authorList>
            <person name="Lee C.W."/>
            <person name="Kim J."/>
        </authorList>
    </citation>
    <scope>NUCLEOTIDE SEQUENCE [LARGE SCALE GENOMIC DNA]</scope>
    <source>
        <strain evidence="1 2">PD-1</strain>
    </source>
</reference>
<evidence type="ECO:0000313" key="2">
    <source>
        <dbReference type="Proteomes" id="UP000505325"/>
    </source>
</evidence>
<keyword evidence="2" id="KW-1185">Reference proteome</keyword>
<dbReference type="Proteomes" id="UP000505325">
    <property type="component" value="Chromosome"/>
</dbReference>
<organism evidence="1 2">
    <name type="scientific">Paramixta manurensis</name>
    <dbReference type="NCBI Taxonomy" id="2740817"/>
    <lineage>
        <taxon>Bacteria</taxon>
        <taxon>Pseudomonadati</taxon>
        <taxon>Pseudomonadota</taxon>
        <taxon>Gammaproteobacteria</taxon>
        <taxon>Enterobacterales</taxon>
        <taxon>Erwiniaceae</taxon>
        <taxon>Paramixta</taxon>
    </lineage>
</organism>
<protein>
    <submittedName>
        <fullName evidence="1">Uncharacterized protein</fullName>
    </submittedName>
</protein>
<name>A0A6M8UKQ9_9GAMM</name>
<dbReference type="KEGG" id="pmak:PMPD1_1035"/>
<proteinExistence type="predicted"/>
<dbReference type="AlphaFoldDB" id="A0A6M8UKQ9"/>
<accession>A0A6M8UKQ9</accession>
<sequence>MKWLDKNPRAASFYFFYIARSLSRPESEISQSEHLYERNPLSAKVLGMEKISLGVEKNKKASLSVMAPQVNLSELSKDKTDKEFEINEGLERVLNKELASGSENATLGKLSMSKRIMPADFFYANGIYTPFLQGIITGTDNIIERIVKELCEKDVLTRRKLIKEINIAWAQASSDFPEAFSWVDLNDEKQCLWVWDIMKKKAVAPPANPINNMQRWQFICATFDLWEGWTHEQLSYLKDGRKKLSQNFSDLLSFPHSSHKHKVVLMNELEKAWNQKLFRRQVKENNTEIKLSVRVKKKLARLSEIYGESESVLVASLIEHEYAGLMVTTEKAKKHS</sequence>